<protein>
    <recommendedName>
        <fullName evidence="3">Carboxylesterase type B domain-containing protein</fullName>
    </recommendedName>
</protein>
<dbReference type="SUPFAM" id="SSF53474">
    <property type="entry name" value="alpha/beta-Hydrolases"/>
    <property type="match status" value="1"/>
</dbReference>
<name>A0A9P7VXD7_9AGAR</name>
<dbReference type="AlphaFoldDB" id="A0A9P7VXD7"/>
<reference evidence="1" key="1">
    <citation type="submission" date="2020-11" db="EMBL/GenBank/DDBJ databases">
        <title>Adaptations for nitrogen fixation in a non-lichenized fungal sporocarp promotes dispersal by wood-feeding termites.</title>
        <authorList>
            <consortium name="DOE Joint Genome Institute"/>
            <person name="Koch R.A."/>
            <person name="Yoon G."/>
            <person name="Arayal U."/>
            <person name="Lail K."/>
            <person name="Amirebrahimi M."/>
            <person name="Labutti K."/>
            <person name="Lipzen A."/>
            <person name="Riley R."/>
            <person name="Barry K."/>
            <person name="Henrissat B."/>
            <person name="Grigoriev I.V."/>
            <person name="Herr J.R."/>
            <person name="Aime M.C."/>
        </authorList>
    </citation>
    <scope>NUCLEOTIDE SEQUENCE</scope>
    <source>
        <strain evidence="1">MCA 3950</strain>
    </source>
</reference>
<evidence type="ECO:0000313" key="1">
    <source>
        <dbReference type="EMBL" id="KAG7448317.1"/>
    </source>
</evidence>
<sequence length="79" mass="8624">MYYSQTGPGAQAGVKACEYRFTQNSPTHTPAEGVPHREKIDIIYGLLDSSDEPASSMLLGEIIVNYWVSFATTLDPNDG</sequence>
<dbReference type="OrthoDB" id="408631at2759"/>
<gene>
    <name evidence="1" type="ORF">BT62DRAFT_1004109</name>
</gene>
<dbReference type="InterPro" id="IPR029058">
    <property type="entry name" value="AB_hydrolase_fold"/>
</dbReference>
<dbReference type="Gene3D" id="3.40.50.1820">
    <property type="entry name" value="alpha/beta hydrolase"/>
    <property type="match status" value="1"/>
</dbReference>
<accession>A0A9P7VXD7</accession>
<dbReference type="EMBL" id="MU250530">
    <property type="protein sequence ID" value="KAG7448317.1"/>
    <property type="molecule type" value="Genomic_DNA"/>
</dbReference>
<dbReference type="RefSeq" id="XP_043041817.1">
    <property type="nucleotide sequence ID" value="XM_043177004.1"/>
</dbReference>
<evidence type="ECO:0008006" key="3">
    <source>
        <dbReference type="Google" id="ProtNLM"/>
    </source>
</evidence>
<evidence type="ECO:0000313" key="2">
    <source>
        <dbReference type="Proteomes" id="UP000812287"/>
    </source>
</evidence>
<proteinExistence type="predicted"/>
<keyword evidence="2" id="KW-1185">Reference proteome</keyword>
<comment type="caution">
    <text evidence="1">The sequence shown here is derived from an EMBL/GenBank/DDBJ whole genome shotgun (WGS) entry which is preliminary data.</text>
</comment>
<dbReference type="Proteomes" id="UP000812287">
    <property type="component" value="Unassembled WGS sequence"/>
</dbReference>
<organism evidence="1 2">
    <name type="scientific">Guyanagaster necrorhizus</name>
    <dbReference type="NCBI Taxonomy" id="856835"/>
    <lineage>
        <taxon>Eukaryota</taxon>
        <taxon>Fungi</taxon>
        <taxon>Dikarya</taxon>
        <taxon>Basidiomycota</taxon>
        <taxon>Agaricomycotina</taxon>
        <taxon>Agaricomycetes</taxon>
        <taxon>Agaricomycetidae</taxon>
        <taxon>Agaricales</taxon>
        <taxon>Marasmiineae</taxon>
        <taxon>Physalacriaceae</taxon>
        <taxon>Guyanagaster</taxon>
    </lineage>
</organism>
<dbReference type="GeneID" id="66099291"/>